<dbReference type="Proteomes" id="UP001169006">
    <property type="component" value="Unassembled WGS sequence"/>
</dbReference>
<keyword evidence="2" id="KW-1185">Reference proteome</keyword>
<dbReference type="EMBL" id="JAUKWQ010000005">
    <property type="protein sequence ID" value="MDO1583916.1"/>
    <property type="molecule type" value="Genomic_DNA"/>
</dbReference>
<dbReference type="InterPro" id="IPR028978">
    <property type="entry name" value="Chorismate_lyase_/UTRA_dom_sf"/>
</dbReference>
<name>A0ABT8SZY2_9HYPH</name>
<evidence type="ECO:0000313" key="2">
    <source>
        <dbReference type="Proteomes" id="UP001169006"/>
    </source>
</evidence>
<sequence>MAVTLLAEGSSIASADGSPAWPDTPVMRRQALAILQSLNADLLSHDSATLTLDRWCAAHRLASEPKIIAERVKGEDKPASAEVRALLKVGEAEPLAYRRVRLKCGERVLSEADNWYIPSHLTDEMNNTLNTSDAAFGRVVQPLQFQRRTLSAELLWQPLPHGGEMGSQVQRGAGAMLEIPHYVLQHKAFLSTPDGKPFSALVETYTREIFAFAPVEVK</sequence>
<dbReference type="Gene3D" id="3.40.1410.10">
    <property type="entry name" value="Chorismate lyase-like"/>
    <property type="match status" value="1"/>
</dbReference>
<gene>
    <name evidence="1" type="ORF">Q2T52_17680</name>
</gene>
<dbReference type="RefSeq" id="WP_302078126.1">
    <property type="nucleotide sequence ID" value="NZ_JAUKWQ010000005.1"/>
</dbReference>
<reference evidence="1" key="1">
    <citation type="journal article" date="2015" name="Int. J. Syst. Evol. Microbiol.">
        <title>Rhizobium oryzicola sp. nov., potential plant-growth-promoting endophytic bacteria isolated from rice roots.</title>
        <authorList>
            <person name="Zhang X.X."/>
            <person name="Gao J.S."/>
            <person name="Cao Y.H."/>
            <person name="Sheirdil R.A."/>
            <person name="Wang X.C."/>
            <person name="Zhang L."/>
        </authorList>
    </citation>
    <scope>NUCLEOTIDE SEQUENCE</scope>
    <source>
        <strain evidence="1">05753</strain>
    </source>
</reference>
<proteinExistence type="predicted"/>
<accession>A0ABT8SZY2</accession>
<evidence type="ECO:0000313" key="1">
    <source>
        <dbReference type="EMBL" id="MDO1583916.1"/>
    </source>
</evidence>
<evidence type="ECO:0008006" key="3">
    <source>
        <dbReference type="Google" id="ProtNLM"/>
    </source>
</evidence>
<dbReference type="SUPFAM" id="SSF64288">
    <property type="entry name" value="Chorismate lyase-like"/>
    <property type="match status" value="1"/>
</dbReference>
<reference evidence="1" key="2">
    <citation type="submission" date="2023-07" db="EMBL/GenBank/DDBJ databases">
        <authorList>
            <person name="Sun H."/>
        </authorList>
    </citation>
    <scope>NUCLEOTIDE SEQUENCE</scope>
    <source>
        <strain evidence="1">05753</strain>
    </source>
</reference>
<protein>
    <recommendedName>
        <fullName evidence="3">Chorismate lyase</fullName>
    </recommendedName>
</protein>
<organism evidence="1 2">
    <name type="scientific">Rhizobium oryzicola</name>
    <dbReference type="NCBI Taxonomy" id="1232668"/>
    <lineage>
        <taxon>Bacteria</taxon>
        <taxon>Pseudomonadati</taxon>
        <taxon>Pseudomonadota</taxon>
        <taxon>Alphaproteobacteria</taxon>
        <taxon>Hyphomicrobiales</taxon>
        <taxon>Rhizobiaceae</taxon>
        <taxon>Rhizobium/Agrobacterium group</taxon>
        <taxon>Rhizobium</taxon>
    </lineage>
</organism>
<comment type="caution">
    <text evidence="1">The sequence shown here is derived from an EMBL/GenBank/DDBJ whole genome shotgun (WGS) entry which is preliminary data.</text>
</comment>